<keyword evidence="9" id="KW-0812">Transmembrane</keyword>
<comment type="subcellular location">
    <subcellularLocation>
        <location evidence="1">Endoplasmic reticulum membrane</location>
        <topology evidence="1">Peripheral membrane protein</topology>
    </subcellularLocation>
</comment>
<evidence type="ECO:0000256" key="4">
    <source>
        <dbReference type="ARBA" id="ARBA00040925"/>
    </source>
</evidence>
<dbReference type="Pfam" id="PF00789">
    <property type="entry name" value="UBX"/>
    <property type="match status" value="1"/>
</dbReference>
<evidence type="ECO:0000256" key="5">
    <source>
        <dbReference type="ARBA" id="ARBA00041575"/>
    </source>
</evidence>
<feature type="region of interest" description="Disordered" evidence="8">
    <location>
        <begin position="432"/>
        <end position="492"/>
    </location>
</feature>
<protein>
    <recommendedName>
        <fullName evidence="4">UBX domain-containing protein 4</fullName>
    </recommendedName>
    <alternativeName>
        <fullName evidence="5">UBX domain-containing protein 2</fullName>
    </alternativeName>
</protein>
<evidence type="ECO:0000256" key="8">
    <source>
        <dbReference type="SAM" id="MobiDB-lite"/>
    </source>
</evidence>
<dbReference type="CDD" id="cd16117">
    <property type="entry name" value="UBX_UBXN4"/>
    <property type="match status" value="1"/>
</dbReference>
<name>A0A0B6YAD3_9EUPU</name>
<proteinExistence type="predicted"/>
<dbReference type="PROSITE" id="PS50033">
    <property type="entry name" value="UBX"/>
    <property type="match status" value="1"/>
</dbReference>
<dbReference type="InterPro" id="IPR029071">
    <property type="entry name" value="Ubiquitin-like_domsf"/>
</dbReference>
<comment type="subunit">
    <text evidence="3">Directly interacts with VCP. Interacts with UBQLN1. Forms a complex with VCP and UBQLN1.</text>
</comment>
<feature type="domain" description="UBX" evidence="10">
    <location>
        <begin position="302"/>
        <end position="377"/>
    </location>
</feature>
<feature type="compositionally biased region" description="Polar residues" evidence="8">
    <location>
        <begin position="432"/>
        <end position="442"/>
    </location>
</feature>
<dbReference type="AlphaFoldDB" id="A0A0B6YAD3"/>
<dbReference type="SMART" id="SM00166">
    <property type="entry name" value="UBX"/>
    <property type="match status" value="1"/>
</dbReference>
<feature type="coiled-coil region" evidence="7">
    <location>
        <begin position="186"/>
        <end position="310"/>
    </location>
</feature>
<evidence type="ECO:0000256" key="3">
    <source>
        <dbReference type="ARBA" id="ARBA00038812"/>
    </source>
</evidence>
<feature type="compositionally biased region" description="Polar residues" evidence="8">
    <location>
        <begin position="455"/>
        <end position="464"/>
    </location>
</feature>
<evidence type="ECO:0000259" key="10">
    <source>
        <dbReference type="PROSITE" id="PS50033"/>
    </source>
</evidence>
<evidence type="ECO:0000256" key="7">
    <source>
        <dbReference type="SAM" id="Coils"/>
    </source>
</evidence>
<reference evidence="11" key="1">
    <citation type="submission" date="2014-12" db="EMBL/GenBank/DDBJ databases">
        <title>Insight into the proteome of Arion vulgaris.</title>
        <authorList>
            <person name="Aradska J."/>
            <person name="Bulat T."/>
            <person name="Smidak R."/>
            <person name="Sarate P."/>
            <person name="Gangsoo J."/>
            <person name="Sialana F."/>
            <person name="Bilban M."/>
            <person name="Lubec G."/>
        </authorList>
    </citation>
    <scope>NUCLEOTIDE SEQUENCE</scope>
    <source>
        <tissue evidence="11">Skin</tissue>
    </source>
</reference>
<evidence type="ECO:0000256" key="9">
    <source>
        <dbReference type="SAM" id="Phobius"/>
    </source>
</evidence>
<dbReference type="SUPFAM" id="SSF52833">
    <property type="entry name" value="Thioredoxin-like"/>
    <property type="match status" value="1"/>
</dbReference>
<evidence type="ECO:0000256" key="2">
    <source>
        <dbReference type="ARBA" id="ARBA00023230"/>
    </source>
</evidence>
<feature type="transmembrane region" description="Helical" evidence="9">
    <location>
        <begin position="393"/>
        <end position="414"/>
    </location>
</feature>
<evidence type="ECO:0000313" key="11">
    <source>
        <dbReference type="EMBL" id="CEK52395.1"/>
    </source>
</evidence>
<sequence>MKWFEGDIPRAIQQTKINKSVFIVFVSGEDDKSNEMESFLHKEDVTGLVEANRCVAIKLLADSNDCKFFSQIYPVVVIPSTFFIADTGVPIEVIGECRSHEDFLAKVKNAVEKKDSDSVGAAAQVLPSLPTQNQQQSTPPVPAAAESIQAQDKDDDLVGAVAATENDADDAAEVPPPTEPSLEEKVEKAKQLVELKRDEKLRQEAEDARRREVERRNIGQNVQKLRQHQKEADLLEAKMELKRGRDEDKIARQKVKDDIERDRLEKAERYSKEKDEKTKIADDARKKKLLEQQAAQVEEQARRSDNARIQFRLPDGSSVTHQFPSTDPFANVHQFITQHTGTAVNLSMTFPRRTFTLEDHSLTLQELQLAPSAAIMVIPGGVSTSVVRSSSGLFSFSGITGLLFAPVVFVWNIIGSIIGYTGLTPSVSATAKIRSSPTSSARGGSRDPGSAYKRATTSSTTQDGSIRKFRNAEDDDSEDDRTTWNGNSTQQM</sequence>
<dbReference type="SUPFAM" id="SSF54236">
    <property type="entry name" value="Ubiquitin-like"/>
    <property type="match status" value="1"/>
</dbReference>
<dbReference type="PANTHER" id="PTHR46424:SF1">
    <property type="entry name" value="UBX DOMAIN-CONTAINING PROTEIN 4"/>
    <property type="match status" value="1"/>
</dbReference>
<dbReference type="Gene3D" id="3.10.20.90">
    <property type="entry name" value="Phosphatidylinositol 3-kinase Catalytic Subunit, Chain A, domain 1"/>
    <property type="match status" value="1"/>
</dbReference>
<dbReference type="GO" id="GO:0036503">
    <property type="term" value="P:ERAD pathway"/>
    <property type="evidence" value="ECO:0007669"/>
    <property type="project" value="TreeGrafter"/>
</dbReference>
<dbReference type="PANTHER" id="PTHR46424">
    <property type="entry name" value="UBX DOMAIN-CONTAINING PROTEIN 4"/>
    <property type="match status" value="1"/>
</dbReference>
<keyword evidence="9" id="KW-1133">Transmembrane helix</keyword>
<keyword evidence="2" id="KW-0834">Unfolded protein response</keyword>
<evidence type="ECO:0000256" key="6">
    <source>
        <dbReference type="ARBA" id="ARBA00046062"/>
    </source>
</evidence>
<gene>
    <name evidence="11" type="primary">ORF16623</name>
</gene>
<feature type="region of interest" description="Disordered" evidence="8">
    <location>
        <begin position="127"/>
        <end position="186"/>
    </location>
</feature>
<keyword evidence="9" id="KW-0472">Membrane</keyword>
<dbReference type="Pfam" id="PF23187">
    <property type="entry name" value="UBX7_N"/>
    <property type="match status" value="1"/>
</dbReference>
<comment type="function">
    <text evidence="6">Involved in endoplasmic reticulum-associated protein degradation (ERAD). Acts as a platform to recruit both UBQLN1 and VCP to the ER during ERAD.</text>
</comment>
<dbReference type="GO" id="GO:0005789">
    <property type="term" value="C:endoplasmic reticulum membrane"/>
    <property type="evidence" value="ECO:0007669"/>
    <property type="project" value="UniProtKB-SubCell"/>
</dbReference>
<evidence type="ECO:0000256" key="1">
    <source>
        <dbReference type="ARBA" id="ARBA00004406"/>
    </source>
</evidence>
<keyword evidence="7" id="KW-0175">Coiled coil</keyword>
<accession>A0A0B6YAD3</accession>
<dbReference type="InterPro" id="IPR001012">
    <property type="entry name" value="UBX_dom"/>
</dbReference>
<feature type="compositionally biased region" description="Polar residues" evidence="8">
    <location>
        <begin position="483"/>
        <end position="492"/>
    </location>
</feature>
<dbReference type="InterPro" id="IPR036249">
    <property type="entry name" value="Thioredoxin-like_sf"/>
</dbReference>
<dbReference type="GO" id="GO:0006986">
    <property type="term" value="P:response to unfolded protein"/>
    <property type="evidence" value="ECO:0007669"/>
    <property type="project" value="UniProtKB-KW"/>
</dbReference>
<feature type="compositionally biased region" description="Polar residues" evidence="8">
    <location>
        <begin position="129"/>
        <end position="138"/>
    </location>
</feature>
<organism evidence="11">
    <name type="scientific">Arion vulgaris</name>
    <dbReference type="NCBI Taxonomy" id="1028688"/>
    <lineage>
        <taxon>Eukaryota</taxon>
        <taxon>Metazoa</taxon>
        <taxon>Spiralia</taxon>
        <taxon>Lophotrochozoa</taxon>
        <taxon>Mollusca</taxon>
        <taxon>Gastropoda</taxon>
        <taxon>Heterobranchia</taxon>
        <taxon>Euthyneura</taxon>
        <taxon>Panpulmonata</taxon>
        <taxon>Eupulmonata</taxon>
        <taxon>Stylommatophora</taxon>
        <taxon>Helicina</taxon>
        <taxon>Arionoidea</taxon>
        <taxon>Arionidae</taxon>
        <taxon>Arion</taxon>
    </lineage>
</organism>
<dbReference type="EMBL" id="HACG01005530">
    <property type="protein sequence ID" value="CEK52395.1"/>
    <property type="molecule type" value="Transcribed_RNA"/>
</dbReference>